<keyword evidence="2" id="KW-1185">Reference proteome</keyword>
<proteinExistence type="predicted"/>
<dbReference type="AlphaFoldDB" id="E0DCK5"/>
<name>E0DCK5_9CORY</name>
<gene>
    <name evidence="1" type="ORF">HMPREF0299_6054</name>
</gene>
<dbReference type="Proteomes" id="UP000004218">
    <property type="component" value="Unassembled WGS sequence"/>
</dbReference>
<reference evidence="1" key="1">
    <citation type="submission" date="2010-08" db="EMBL/GenBank/DDBJ databases">
        <authorList>
            <person name="Harkins D.M."/>
            <person name="Madupu R."/>
            <person name="Durkin A.S."/>
            <person name="Torralba M."/>
            <person name="Methe B."/>
            <person name="Sutton G.G."/>
            <person name="Nelson K.E."/>
        </authorList>
    </citation>
    <scope>NUCLEOTIDE SEQUENCE [LARGE SCALE GENOMIC DNA]</scope>
    <source>
        <strain evidence="1">ATCC 14266</strain>
    </source>
</reference>
<evidence type="ECO:0000313" key="2">
    <source>
        <dbReference type="Proteomes" id="UP000004218"/>
    </source>
</evidence>
<organism evidence="1 2">
    <name type="scientific">Corynebacterium matruchotii ATCC 14266</name>
    <dbReference type="NCBI Taxonomy" id="553207"/>
    <lineage>
        <taxon>Bacteria</taxon>
        <taxon>Bacillati</taxon>
        <taxon>Actinomycetota</taxon>
        <taxon>Actinomycetes</taxon>
        <taxon>Mycobacteriales</taxon>
        <taxon>Corynebacteriaceae</taxon>
        <taxon>Corynebacterium</taxon>
    </lineage>
</organism>
<dbReference type="EMBL" id="ACSH02000002">
    <property type="protein sequence ID" value="EFM50246.1"/>
    <property type="molecule type" value="Genomic_DNA"/>
</dbReference>
<accession>E0DCK5</accession>
<protein>
    <submittedName>
        <fullName evidence="1">Uncharacterized protein</fullName>
    </submittedName>
</protein>
<comment type="caution">
    <text evidence="1">The sequence shown here is derived from an EMBL/GenBank/DDBJ whole genome shotgun (WGS) entry which is preliminary data.</text>
</comment>
<evidence type="ECO:0000313" key="1">
    <source>
        <dbReference type="EMBL" id="EFM50246.1"/>
    </source>
</evidence>
<sequence length="61" mass="6565">MLLAIFLSLWQLAITAGWLTELAPTPVRTITSVTAHVALSDITKLYGSHTMITDVALLGNI</sequence>